<dbReference type="Pfam" id="PF00583">
    <property type="entry name" value="Acetyltransf_1"/>
    <property type="match status" value="1"/>
</dbReference>
<gene>
    <name evidence="4" type="ORF">RUM4293_01944</name>
</gene>
<dbReference type="InterPro" id="IPR016181">
    <property type="entry name" value="Acyl_CoA_acyltransferase"/>
</dbReference>
<dbReference type="Proteomes" id="UP000050786">
    <property type="component" value="Unassembled WGS sequence"/>
</dbReference>
<keyword evidence="5" id="KW-1185">Reference proteome</keyword>
<sequence length="150" mass="17590">MPEGLVIRPLELKDHEEWRRLWTAYLDFYETSVSEEVYDVSFNRLLSTDAGEYNCLIAELEGKPVGIAHYLYHRFMWSVEDTCYLMDLFADPQVRGKGVGRALIESVFQIAKQDGVPTTYWTTQEFNYPGRVLYDKVAKRTPFIVYEKDK</sequence>
<evidence type="ECO:0000313" key="4">
    <source>
        <dbReference type="EMBL" id="CUH43051.1"/>
    </source>
</evidence>
<dbReference type="RefSeq" id="WP_058273094.1">
    <property type="nucleotide sequence ID" value="NZ_CYPS01000033.1"/>
</dbReference>
<evidence type="ECO:0000313" key="5">
    <source>
        <dbReference type="Proteomes" id="UP000050786"/>
    </source>
</evidence>
<evidence type="ECO:0000256" key="1">
    <source>
        <dbReference type="ARBA" id="ARBA00022679"/>
    </source>
</evidence>
<name>A0A0P1E3U6_9RHOB</name>
<dbReference type="SUPFAM" id="SSF55729">
    <property type="entry name" value="Acyl-CoA N-acyltransferases (Nat)"/>
    <property type="match status" value="1"/>
</dbReference>
<accession>A0A0P1E3U6</accession>
<protein>
    <submittedName>
        <fullName evidence="4">Acetyltransferase (GNAT) family protein</fullName>
    </submittedName>
</protein>
<keyword evidence="1 4" id="KW-0808">Transferase</keyword>
<feature type="domain" description="N-acetyltransferase" evidence="3">
    <location>
        <begin position="5"/>
        <end position="150"/>
    </location>
</feature>
<dbReference type="EMBL" id="CYPS01000033">
    <property type="protein sequence ID" value="CUH43051.1"/>
    <property type="molecule type" value="Genomic_DNA"/>
</dbReference>
<organism evidence="4 5">
    <name type="scientific">Ruegeria atlantica</name>
    <dbReference type="NCBI Taxonomy" id="81569"/>
    <lineage>
        <taxon>Bacteria</taxon>
        <taxon>Pseudomonadati</taxon>
        <taxon>Pseudomonadota</taxon>
        <taxon>Alphaproteobacteria</taxon>
        <taxon>Rhodobacterales</taxon>
        <taxon>Roseobacteraceae</taxon>
        <taxon>Ruegeria</taxon>
    </lineage>
</organism>
<evidence type="ECO:0000256" key="2">
    <source>
        <dbReference type="ARBA" id="ARBA00023315"/>
    </source>
</evidence>
<reference evidence="5" key="1">
    <citation type="submission" date="2015-09" db="EMBL/GenBank/DDBJ databases">
        <authorList>
            <person name="Rodrigo-Torres L."/>
            <person name="Arahal D.R."/>
        </authorList>
    </citation>
    <scope>NUCLEOTIDE SEQUENCE [LARGE SCALE GENOMIC DNA]</scope>
    <source>
        <strain evidence="5">CECT 4293</strain>
    </source>
</reference>
<dbReference type="CDD" id="cd04301">
    <property type="entry name" value="NAT_SF"/>
    <property type="match status" value="1"/>
</dbReference>
<evidence type="ECO:0000259" key="3">
    <source>
        <dbReference type="PROSITE" id="PS51186"/>
    </source>
</evidence>
<dbReference type="PANTHER" id="PTHR10545">
    <property type="entry name" value="DIAMINE N-ACETYLTRANSFERASE"/>
    <property type="match status" value="1"/>
</dbReference>
<proteinExistence type="predicted"/>
<dbReference type="GO" id="GO:0008080">
    <property type="term" value="F:N-acetyltransferase activity"/>
    <property type="evidence" value="ECO:0007669"/>
    <property type="project" value="UniProtKB-ARBA"/>
</dbReference>
<dbReference type="InterPro" id="IPR000182">
    <property type="entry name" value="GNAT_dom"/>
</dbReference>
<dbReference type="PANTHER" id="PTHR10545:SF29">
    <property type="entry name" value="GH14572P-RELATED"/>
    <property type="match status" value="1"/>
</dbReference>
<dbReference type="InterPro" id="IPR051016">
    <property type="entry name" value="Diverse_Substrate_AcTransf"/>
</dbReference>
<dbReference type="Gene3D" id="3.40.630.30">
    <property type="match status" value="1"/>
</dbReference>
<dbReference type="AlphaFoldDB" id="A0A0P1E3U6"/>
<keyword evidence="2" id="KW-0012">Acyltransferase</keyword>
<dbReference type="PROSITE" id="PS51186">
    <property type="entry name" value="GNAT"/>
    <property type="match status" value="1"/>
</dbReference>